<protein>
    <recommendedName>
        <fullName evidence="3">F-box domain-containing protein</fullName>
    </recommendedName>
</protein>
<organism evidence="1 2">
    <name type="scientific">Sparassis crispa</name>
    <dbReference type="NCBI Taxonomy" id="139825"/>
    <lineage>
        <taxon>Eukaryota</taxon>
        <taxon>Fungi</taxon>
        <taxon>Dikarya</taxon>
        <taxon>Basidiomycota</taxon>
        <taxon>Agaricomycotina</taxon>
        <taxon>Agaricomycetes</taxon>
        <taxon>Polyporales</taxon>
        <taxon>Sparassidaceae</taxon>
        <taxon>Sparassis</taxon>
    </lineage>
</organism>
<dbReference type="InParanoid" id="A0A401GZG4"/>
<comment type="caution">
    <text evidence="1">The sequence shown here is derived from an EMBL/GenBank/DDBJ whole genome shotgun (WGS) entry which is preliminary data.</text>
</comment>
<sequence length="318" mass="35908">MLSVLPNELIDRIIDFLWNDRKALHNCALACRLFLPSSRYHLFSHIRVTSRAGLGSVLNAWRISYLCKVIRSLDLVERQDEQWVHLTQHVLGEFLHRIESLTVRHVNWSESPPSFFLVLPVFTQLTHLALHDCLFTTFYDLQQLLCELPRLGNLTIGAEVRWKFGEPAFLPLEFPSPEARVSNLCITALCVLPVLGVLSTDKFVTAILQWLTGLMLPLWRMELTISPVAGRLIQAMLATLEHLALNIYDQIADASLGLSQCMNLRALSLKFCEPYIGIANSFVDRTSLLCDILSCVPAENCLAQLKVDVSSVVVKDID</sequence>
<dbReference type="Proteomes" id="UP000287166">
    <property type="component" value="Unassembled WGS sequence"/>
</dbReference>
<evidence type="ECO:0008006" key="3">
    <source>
        <dbReference type="Google" id="ProtNLM"/>
    </source>
</evidence>
<dbReference type="SUPFAM" id="SSF52047">
    <property type="entry name" value="RNI-like"/>
    <property type="match status" value="1"/>
</dbReference>
<dbReference type="RefSeq" id="XP_027618455.1">
    <property type="nucleotide sequence ID" value="XM_027762654.1"/>
</dbReference>
<dbReference type="STRING" id="139825.A0A401GZG4"/>
<dbReference type="Gene3D" id="3.80.10.10">
    <property type="entry name" value="Ribonuclease Inhibitor"/>
    <property type="match status" value="1"/>
</dbReference>
<accession>A0A401GZG4</accession>
<evidence type="ECO:0000313" key="1">
    <source>
        <dbReference type="EMBL" id="GBE87542.1"/>
    </source>
</evidence>
<gene>
    <name evidence="1" type="ORF">SCP_1102190</name>
</gene>
<dbReference type="InterPro" id="IPR032675">
    <property type="entry name" value="LRR_dom_sf"/>
</dbReference>
<evidence type="ECO:0000313" key="2">
    <source>
        <dbReference type="Proteomes" id="UP000287166"/>
    </source>
</evidence>
<proteinExistence type="predicted"/>
<reference evidence="1 2" key="1">
    <citation type="journal article" date="2018" name="Sci. Rep.">
        <title>Genome sequence of the cauliflower mushroom Sparassis crispa (Hanabiratake) and its association with beneficial usage.</title>
        <authorList>
            <person name="Kiyama R."/>
            <person name="Furutani Y."/>
            <person name="Kawaguchi K."/>
            <person name="Nakanishi T."/>
        </authorList>
    </citation>
    <scope>NUCLEOTIDE SEQUENCE [LARGE SCALE GENOMIC DNA]</scope>
</reference>
<dbReference type="EMBL" id="BFAD01000011">
    <property type="protein sequence ID" value="GBE87542.1"/>
    <property type="molecule type" value="Genomic_DNA"/>
</dbReference>
<name>A0A401GZG4_9APHY</name>
<dbReference type="OrthoDB" id="2801588at2759"/>
<dbReference type="AlphaFoldDB" id="A0A401GZG4"/>
<dbReference type="GeneID" id="38784459"/>
<keyword evidence="2" id="KW-1185">Reference proteome</keyword>